<feature type="domain" description="Response regulatory" evidence="9">
    <location>
        <begin position="623"/>
        <end position="739"/>
    </location>
</feature>
<dbReference type="InterPro" id="IPR025847">
    <property type="entry name" value="MEDS_domain"/>
</dbReference>
<evidence type="ECO:0000259" key="8">
    <source>
        <dbReference type="PROSITE" id="PS50109"/>
    </source>
</evidence>
<dbReference type="AlphaFoldDB" id="A0A4R5L436"/>
<evidence type="ECO:0000256" key="5">
    <source>
        <dbReference type="ARBA" id="ARBA00022679"/>
    </source>
</evidence>
<dbReference type="InterPro" id="IPR036890">
    <property type="entry name" value="HATPase_C_sf"/>
</dbReference>
<feature type="domain" description="Histidine kinase" evidence="8">
    <location>
        <begin position="380"/>
        <end position="596"/>
    </location>
</feature>
<evidence type="ECO:0000256" key="3">
    <source>
        <dbReference type="ARBA" id="ARBA00012438"/>
    </source>
</evidence>
<keyword evidence="5" id="KW-0808">Transferase</keyword>
<dbReference type="Gene3D" id="1.10.287.130">
    <property type="match status" value="1"/>
</dbReference>
<dbReference type="PROSITE" id="PS50110">
    <property type="entry name" value="RESPONSE_REGULATORY"/>
    <property type="match status" value="1"/>
</dbReference>
<dbReference type="SUPFAM" id="SSF52172">
    <property type="entry name" value="CheY-like"/>
    <property type="match status" value="1"/>
</dbReference>
<dbReference type="InterPro" id="IPR003594">
    <property type="entry name" value="HATPase_dom"/>
</dbReference>
<accession>A0A4R5L436</accession>
<dbReference type="Pfam" id="PF14417">
    <property type="entry name" value="MEDS"/>
    <property type="match status" value="1"/>
</dbReference>
<dbReference type="InterPro" id="IPR004358">
    <property type="entry name" value="Sig_transdc_His_kin-like_C"/>
</dbReference>
<dbReference type="SUPFAM" id="SSF47384">
    <property type="entry name" value="Homodimeric domain of signal transducing histidine kinase"/>
    <property type="match status" value="1"/>
</dbReference>
<dbReference type="PROSITE" id="PS50109">
    <property type="entry name" value="HIS_KIN"/>
    <property type="match status" value="1"/>
</dbReference>
<dbReference type="Pfam" id="PF00512">
    <property type="entry name" value="HisKA"/>
    <property type="match status" value="1"/>
</dbReference>
<evidence type="ECO:0000256" key="6">
    <source>
        <dbReference type="ARBA" id="ARBA00022777"/>
    </source>
</evidence>
<dbReference type="SUPFAM" id="SSF55874">
    <property type="entry name" value="ATPase domain of HSP90 chaperone/DNA topoisomerase II/histidine kinase"/>
    <property type="match status" value="1"/>
</dbReference>
<comment type="catalytic activity">
    <reaction evidence="1">
        <text>ATP + protein L-histidine = ADP + protein N-phospho-L-histidine.</text>
        <dbReference type="EC" id="2.7.13.3"/>
    </reaction>
</comment>
<dbReference type="Proteomes" id="UP000295606">
    <property type="component" value="Unassembled WGS sequence"/>
</dbReference>
<dbReference type="SMART" id="SM00448">
    <property type="entry name" value="REC"/>
    <property type="match status" value="1"/>
</dbReference>
<reference evidence="10 11" key="1">
    <citation type="submission" date="2019-03" db="EMBL/GenBank/DDBJ databases">
        <title>Paraburkholderia sp. isolated from native Mimosa gymnas in Guartela State Park, Brazil.</title>
        <authorList>
            <person name="Paulitsch F."/>
            <person name="Hungria M."/>
            <person name="Delamuta J.R.M."/>
            <person name="Ribeiro R.A."/>
            <person name="Dall'Agnol R."/>
            <person name="Silva J.S.B."/>
        </authorList>
    </citation>
    <scope>NUCLEOTIDE SEQUENCE [LARGE SCALE GENOMIC DNA]</scope>
    <source>
        <strain evidence="10 11">CNPSo 3008</strain>
    </source>
</reference>
<dbReference type="CDD" id="cd00082">
    <property type="entry name" value="HisKA"/>
    <property type="match status" value="1"/>
</dbReference>
<dbReference type="Pfam" id="PF02518">
    <property type="entry name" value="HATPase_c"/>
    <property type="match status" value="1"/>
</dbReference>
<dbReference type="Gene3D" id="3.30.565.10">
    <property type="entry name" value="Histidine kinase-like ATPase, C-terminal domain"/>
    <property type="match status" value="1"/>
</dbReference>
<dbReference type="InterPro" id="IPR003661">
    <property type="entry name" value="HisK_dim/P_dom"/>
</dbReference>
<dbReference type="GO" id="GO:0009927">
    <property type="term" value="F:histidine phosphotransfer kinase activity"/>
    <property type="evidence" value="ECO:0007669"/>
    <property type="project" value="TreeGrafter"/>
</dbReference>
<keyword evidence="6" id="KW-0418">Kinase</keyword>
<dbReference type="Gene3D" id="3.30.450.20">
    <property type="entry name" value="PAS domain"/>
    <property type="match status" value="1"/>
</dbReference>
<evidence type="ECO:0000313" key="11">
    <source>
        <dbReference type="Proteomes" id="UP000295606"/>
    </source>
</evidence>
<dbReference type="CDD" id="cd00075">
    <property type="entry name" value="HATPase"/>
    <property type="match status" value="1"/>
</dbReference>
<dbReference type="PANTHER" id="PTHR43047:SF72">
    <property type="entry name" value="OSMOSENSING HISTIDINE PROTEIN KINASE SLN1"/>
    <property type="match status" value="1"/>
</dbReference>
<dbReference type="InterPro" id="IPR001789">
    <property type="entry name" value="Sig_transdc_resp-reg_receiver"/>
</dbReference>
<dbReference type="Pfam" id="PF08448">
    <property type="entry name" value="PAS_4"/>
    <property type="match status" value="1"/>
</dbReference>
<dbReference type="PRINTS" id="PR00344">
    <property type="entry name" value="BCTRLSENSOR"/>
</dbReference>
<sequence length="745" mass="80922">MKPAGHLATDAYENAGHFVHFYDEDAPLVQRVADYVEQALRAGGSAVVIATAPHLAMLQDRLGIHYRVSPGKSSDSSDTDPGPLVLMDADAALAALSVDDWPDEQRFHSTVGAAIARAAARGGPVHAFGEMVGLLCERGRQAAALHLERLWSALGANYRFSLMCGYPRRLFPTNDETAIFQDICAAHTRVLPDDVFTNAPPTDAFRLAALWRQKAGALEAEMLRRQRTERQRDDMLMHSPVASALLVGPEHRFWLANRAFRAMAGRDDLAGSRYVDVYPHEARVMEGLGQVLKDGNPVVLEEYRGHGTPCAGEQGRIVTLHMSPLGPASGQAVDSVMLTAIDVTEHVLARERLENLHAERARLLAGLENASRAKDEFLAMLGHELRNPLAPIVTALELMQLHGAQGTSREQSIIRRQVGHLERLVDDLLDVSRIARGDLVLKKETVSIREAIDRAVEMAGPLLGQRGHRLDVQVAGDIACEADPARIAQVISNLLTNAARYTDAPGGDIRVLARSEGGWITIRVRDNGIGMTPETLGRIFDTFYRGKPEDGRGAGGLGLGLALVKNLVELHGGRVHAQSDGRGRGSEFVVELPRGNARPVIRQLHKLRGVVCGAANPADVPRRVLVVDDSVDNALALAEWLRSRGHVVEALHDPAAALKAAPSFDPDIVVLDIGLPGMDGYELCRSLRSLPGGRPRIYAALTGYGQEADRTRSTAAGFDHYFVKPLQPQQLLELVMSVPADRYEG</sequence>
<dbReference type="SMART" id="SM00387">
    <property type="entry name" value="HATPase_c"/>
    <property type="match status" value="1"/>
</dbReference>
<dbReference type="InterPro" id="IPR035965">
    <property type="entry name" value="PAS-like_dom_sf"/>
</dbReference>
<dbReference type="RefSeq" id="WP_133188424.1">
    <property type="nucleotide sequence ID" value="NZ_SMOD01000041.1"/>
</dbReference>
<evidence type="ECO:0000256" key="4">
    <source>
        <dbReference type="ARBA" id="ARBA00022553"/>
    </source>
</evidence>
<dbReference type="InterPro" id="IPR013656">
    <property type="entry name" value="PAS_4"/>
</dbReference>
<dbReference type="OrthoDB" id="9768069at2"/>
<evidence type="ECO:0000256" key="7">
    <source>
        <dbReference type="PROSITE-ProRule" id="PRU00169"/>
    </source>
</evidence>
<evidence type="ECO:0000256" key="1">
    <source>
        <dbReference type="ARBA" id="ARBA00000085"/>
    </source>
</evidence>
<dbReference type="CDD" id="cd17580">
    <property type="entry name" value="REC_2_DhkD-like"/>
    <property type="match status" value="1"/>
</dbReference>
<protein>
    <recommendedName>
        <fullName evidence="3">histidine kinase</fullName>
        <ecNumber evidence="3">2.7.13.3</ecNumber>
    </recommendedName>
</protein>
<name>A0A4R5L436_9BURK</name>
<dbReference type="Gene3D" id="3.40.50.2300">
    <property type="match status" value="1"/>
</dbReference>
<dbReference type="GO" id="GO:0005886">
    <property type="term" value="C:plasma membrane"/>
    <property type="evidence" value="ECO:0007669"/>
    <property type="project" value="UniProtKB-SubCell"/>
</dbReference>
<comment type="subcellular location">
    <subcellularLocation>
        <location evidence="2">Cell inner membrane</location>
        <topology evidence="2">Multi-pass membrane protein</topology>
    </subcellularLocation>
</comment>
<dbReference type="FunFam" id="3.30.565.10:FF:000006">
    <property type="entry name" value="Sensor histidine kinase WalK"/>
    <property type="match status" value="1"/>
</dbReference>
<dbReference type="InterPro" id="IPR005467">
    <property type="entry name" value="His_kinase_dom"/>
</dbReference>
<dbReference type="EMBL" id="SMOD01000041">
    <property type="protein sequence ID" value="TDG03437.1"/>
    <property type="molecule type" value="Genomic_DNA"/>
</dbReference>
<organism evidence="10 11">
    <name type="scientific">Paraburkholderia guartelaensis</name>
    <dbReference type="NCBI Taxonomy" id="2546446"/>
    <lineage>
        <taxon>Bacteria</taxon>
        <taxon>Pseudomonadati</taxon>
        <taxon>Pseudomonadota</taxon>
        <taxon>Betaproteobacteria</taxon>
        <taxon>Burkholderiales</taxon>
        <taxon>Burkholderiaceae</taxon>
        <taxon>Paraburkholderia</taxon>
    </lineage>
</organism>
<evidence type="ECO:0000313" key="10">
    <source>
        <dbReference type="EMBL" id="TDG03437.1"/>
    </source>
</evidence>
<proteinExistence type="predicted"/>
<dbReference type="SMART" id="SM00388">
    <property type="entry name" value="HisKA"/>
    <property type="match status" value="1"/>
</dbReference>
<dbReference type="SUPFAM" id="SSF55785">
    <property type="entry name" value="PYP-like sensor domain (PAS domain)"/>
    <property type="match status" value="1"/>
</dbReference>
<dbReference type="EC" id="2.7.13.3" evidence="3"/>
<keyword evidence="4 7" id="KW-0597">Phosphoprotein</keyword>
<evidence type="ECO:0000259" key="9">
    <source>
        <dbReference type="PROSITE" id="PS50110"/>
    </source>
</evidence>
<evidence type="ECO:0000256" key="2">
    <source>
        <dbReference type="ARBA" id="ARBA00004429"/>
    </source>
</evidence>
<dbReference type="InterPro" id="IPR036097">
    <property type="entry name" value="HisK_dim/P_sf"/>
</dbReference>
<feature type="modified residue" description="4-aspartylphosphate" evidence="7">
    <location>
        <position position="672"/>
    </location>
</feature>
<dbReference type="Pfam" id="PF00072">
    <property type="entry name" value="Response_reg"/>
    <property type="match status" value="1"/>
</dbReference>
<comment type="caution">
    <text evidence="10">The sequence shown here is derived from an EMBL/GenBank/DDBJ whole genome shotgun (WGS) entry which is preliminary data.</text>
</comment>
<dbReference type="PANTHER" id="PTHR43047">
    <property type="entry name" value="TWO-COMPONENT HISTIDINE PROTEIN KINASE"/>
    <property type="match status" value="1"/>
</dbReference>
<dbReference type="InterPro" id="IPR011006">
    <property type="entry name" value="CheY-like_superfamily"/>
</dbReference>
<gene>
    <name evidence="10" type="ORF">E1N52_34935</name>
</gene>
<dbReference type="GO" id="GO:0000155">
    <property type="term" value="F:phosphorelay sensor kinase activity"/>
    <property type="evidence" value="ECO:0007669"/>
    <property type="project" value="InterPro"/>
</dbReference>